<accession>A0ABW5GRM7</accession>
<feature type="chain" id="PRO_5046991411" description="Small secreted protein" evidence="1">
    <location>
        <begin position="28"/>
        <end position="178"/>
    </location>
</feature>
<keyword evidence="3" id="KW-1185">Reference proteome</keyword>
<dbReference type="RefSeq" id="WP_345400270.1">
    <property type="nucleotide sequence ID" value="NZ_BAABHG010000011.1"/>
</dbReference>
<name>A0ABW5GRM7_9PSEU</name>
<protein>
    <recommendedName>
        <fullName evidence="4">Small secreted protein</fullName>
    </recommendedName>
</protein>
<keyword evidence="1" id="KW-0732">Signal</keyword>
<reference evidence="3" key="1">
    <citation type="journal article" date="2019" name="Int. J. Syst. Evol. Microbiol.">
        <title>The Global Catalogue of Microorganisms (GCM) 10K type strain sequencing project: providing services to taxonomists for standard genome sequencing and annotation.</title>
        <authorList>
            <consortium name="The Broad Institute Genomics Platform"/>
            <consortium name="The Broad Institute Genome Sequencing Center for Infectious Disease"/>
            <person name="Wu L."/>
            <person name="Ma J."/>
        </authorList>
    </citation>
    <scope>NUCLEOTIDE SEQUENCE [LARGE SCALE GENOMIC DNA]</scope>
    <source>
        <strain evidence="3">CGMCC 4.7643</strain>
    </source>
</reference>
<evidence type="ECO:0000313" key="3">
    <source>
        <dbReference type="Proteomes" id="UP001597419"/>
    </source>
</evidence>
<proteinExistence type="predicted"/>
<dbReference type="EMBL" id="JBHUKU010000021">
    <property type="protein sequence ID" value="MFD2463464.1"/>
    <property type="molecule type" value="Genomic_DNA"/>
</dbReference>
<evidence type="ECO:0008006" key="4">
    <source>
        <dbReference type="Google" id="ProtNLM"/>
    </source>
</evidence>
<sequence length="178" mass="18505">MKYQRIVAAGVVAAVLPLAACSSTADSATIAWIDKVCGVSVKLGDVFAAAKPMNDEAAKVRAQSVSESDARVTAVDQAVNELNALKKGPHADSEKYVSALVDLYTKMKPGLERARTAIRAADEQDTAAVNTAIATVDKETDEVNKLRAGYKGVTVGADLADAEGKAANCKKLPSAGQK</sequence>
<feature type="signal peptide" evidence="1">
    <location>
        <begin position="1"/>
        <end position="27"/>
    </location>
</feature>
<evidence type="ECO:0000256" key="1">
    <source>
        <dbReference type="SAM" id="SignalP"/>
    </source>
</evidence>
<organism evidence="2 3">
    <name type="scientific">Amycolatopsis samaneae</name>
    <dbReference type="NCBI Taxonomy" id="664691"/>
    <lineage>
        <taxon>Bacteria</taxon>
        <taxon>Bacillati</taxon>
        <taxon>Actinomycetota</taxon>
        <taxon>Actinomycetes</taxon>
        <taxon>Pseudonocardiales</taxon>
        <taxon>Pseudonocardiaceae</taxon>
        <taxon>Amycolatopsis</taxon>
    </lineage>
</organism>
<dbReference type="Proteomes" id="UP001597419">
    <property type="component" value="Unassembled WGS sequence"/>
</dbReference>
<evidence type="ECO:0000313" key="2">
    <source>
        <dbReference type="EMBL" id="MFD2463464.1"/>
    </source>
</evidence>
<gene>
    <name evidence="2" type="ORF">ACFSYJ_32965</name>
</gene>
<comment type="caution">
    <text evidence="2">The sequence shown here is derived from an EMBL/GenBank/DDBJ whole genome shotgun (WGS) entry which is preliminary data.</text>
</comment>